<reference evidence="6 7" key="1">
    <citation type="journal article" date="2015" name="Genome Announc.">
        <title>Expanding the biotechnology potential of lactobacilli through comparative genomics of 213 strains and associated genera.</title>
        <authorList>
            <person name="Sun Z."/>
            <person name="Harris H.M."/>
            <person name="McCann A."/>
            <person name="Guo C."/>
            <person name="Argimon S."/>
            <person name="Zhang W."/>
            <person name="Yang X."/>
            <person name="Jeffery I.B."/>
            <person name="Cooney J.C."/>
            <person name="Kagawa T.F."/>
            <person name="Liu W."/>
            <person name="Song Y."/>
            <person name="Salvetti E."/>
            <person name="Wrobel A."/>
            <person name="Rasinkangas P."/>
            <person name="Parkhill J."/>
            <person name="Rea M.C."/>
            <person name="O'Sullivan O."/>
            <person name="Ritari J."/>
            <person name="Douillard F.P."/>
            <person name="Paul Ross R."/>
            <person name="Yang R."/>
            <person name="Briner A.E."/>
            <person name="Felis G.E."/>
            <person name="de Vos W.M."/>
            <person name="Barrangou R."/>
            <person name="Klaenhammer T.R."/>
            <person name="Caufield P.W."/>
            <person name="Cui Y."/>
            <person name="Zhang H."/>
            <person name="O'Toole P.W."/>
        </authorList>
    </citation>
    <scope>NUCLEOTIDE SEQUENCE [LARGE SCALE GENOMIC DNA]</scope>
    <source>
        <strain evidence="6 7">DSM 19907</strain>
    </source>
</reference>
<proteinExistence type="predicted"/>
<dbReference type="Gene3D" id="3.40.390.10">
    <property type="entry name" value="Collagenase (Catalytic Domain)"/>
    <property type="match status" value="1"/>
</dbReference>
<dbReference type="EMBL" id="AZEI01000082">
    <property type="protein sequence ID" value="KRL14932.1"/>
    <property type="molecule type" value="Genomic_DNA"/>
</dbReference>
<protein>
    <recommendedName>
        <fullName evidence="5">Peptidase M10 metallopeptidase domain-containing protein</fullName>
    </recommendedName>
</protein>
<evidence type="ECO:0000256" key="3">
    <source>
        <dbReference type="ARBA" id="ARBA00022801"/>
    </source>
</evidence>
<dbReference type="InterPro" id="IPR001818">
    <property type="entry name" value="Pept_M10_metallopeptidase"/>
</dbReference>
<dbReference type="SUPFAM" id="SSF55486">
    <property type="entry name" value="Metalloproteases ('zincins'), catalytic domain"/>
    <property type="match status" value="1"/>
</dbReference>
<keyword evidence="4" id="KW-0862">Zinc</keyword>
<comment type="caution">
    <text evidence="6">The sequence shown here is derived from an EMBL/GenBank/DDBJ whole genome shotgun (WGS) entry which is preliminary data.</text>
</comment>
<keyword evidence="7" id="KW-1185">Reference proteome</keyword>
<evidence type="ECO:0000313" key="7">
    <source>
        <dbReference type="Proteomes" id="UP000051977"/>
    </source>
</evidence>
<evidence type="ECO:0000256" key="2">
    <source>
        <dbReference type="ARBA" id="ARBA00022723"/>
    </source>
</evidence>
<dbReference type="InterPro" id="IPR024079">
    <property type="entry name" value="MetalloPept_cat_dom_sf"/>
</dbReference>
<evidence type="ECO:0000313" key="6">
    <source>
        <dbReference type="EMBL" id="KRL14932.1"/>
    </source>
</evidence>
<evidence type="ECO:0000256" key="4">
    <source>
        <dbReference type="ARBA" id="ARBA00022833"/>
    </source>
</evidence>
<keyword evidence="2" id="KW-0479">Metal-binding</keyword>
<dbReference type="Proteomes" id="UP000051977">
    <property type="component" value="Unassembled WGS sequence"/>
</dbReference>
<keyword evidence="1" id="KW-0645">Protease</keyword>
<accession>A0ABR5PBA6</accession>
<dbReference type="Pfam" id="PF00413">
    <property type="entry name" value="Peptidase_M10"/>
    <property type="match status" value="1"/>
</dbReference>
<gene>
    <name evidence="6" type="ORF">FD12_GL000972</name>
</gene>
<keyword evidence="3" id="KW-0378">Hydrolase</keyword>
<name>A0ABR5PBA6_9LACO</name>
<feature type="domain" description="Peptidase M10 metallopeptidase" evidence="5">
    <location>
        <begin position="213"/>
        <end position="268"/>
    </location>
</feature>
<organism evidence="6 7">
    <name type="scientific">Lentilactobacillus rapi DSM 19907 = JCM 15042</name>
    <dbReference type="NCBI Taxonomy" id="1423795"/>
    <lineage>
        <taxon>Bacteria</taxon>
        <taxon>Bacillati</taxon>
        <taxon>Bacillota</taxon>
        <taxon>Bacilli</taxon>
        <taxon>Lactobacillales</taxon>
        <taxon>Lactobacillaceae</taxon>
        <taxon>Lentilactobacillus</taxon>
    </lineage>
</organism>
<sequence length="295" mass="32952">MIQAELETLTLGDETMHQIKRSLLLIGLTAVLAAPFVSTPTNPTSAVTVAAKTTKSVNRQTLAKAIKQTPDLNPTSSVRHFSFRTYYSYFTLFNKNYNVQRMSKPTVFKHHQATVYVPSAELRETGYVTAAIKNWNVALGTKVFRIGTATNHTITVNMKDGPTSADGSWDGYYQTNKVYVNANFYNNANYLPAVYTDLTGDKMAGASSPNSAAYQHQYKRYWTAVITHELGHSLGLDHTPYSNDIMASEFESAGSDFKYTWNDYKIVDNSFAILTGKLSTRDINRAKLTKSIGYW</sequence>
<evidence type="ECO:0000259" key="5">
    <source>
        <dbReference type="Pfam" id="PF00413"/>
    </source>
</evidence>
<evidence type="ECO:0000256" key="1">
    <source>
        <dbReference type="ARBA" id="ARBA00022670"/>
    </source>
</evidence>